<evidence type="ECO:0000313" key="3">
    <source>
        <dbReference type="Proteomes" id="UP000548771"/>
    </source>
</evidence>
<dbReference type="SUPFAM" id="SSF51695">
    <property type="entry name" value="PLC-like phosphodiesterases"/>
    <property type="match status" value="1"/>
</dbReference>
<evidence type="ECO:0000313" key="2">
    <source>
        <dbReference type="EMBL" id="NMI23026.1"/>
    </source>
</evidence>
<proteinExistence type="predicted"/>
<name>A0AAW9ZTN6_9XANT</name>
<gene>
    <name evidence="2" type="ORF">E1J24_14500</name>
</gene>
<dbReference type="EMBL" id="SMDX01000019">
    <property type="protein sequence ID" value="NMI23026.1"/>
    <property type="molecule type" value="Genomic_DNA"/>
</dbReference>
<dbReference type="AlphaFoldDB" id="A0AAW9ZTN6"/>
<dbReference type="Gene3D" id="3.20.20.190">
    <property type="entry name" value="Phosphatidylinositol (PI) phosphodiesterase"/>
    <property type="match status" value="1"/>
</dbReference>
<organism evidence="2 3">
    <name type="scientific">Xanthomonas hortorum pv. pelargonii</name>
    <dbReference type="NCBI Taxonomy" id="453602"/>
    <lineage>
        <taxon>Bacteria</taxon>
        <taxon>Pseudomonadati</taxon>
        <taxon>Pseudomonadota</taxon>
        <taxon>Gammaproteobacteria</taxon>
        <taxon>Lysobacterales</taxon>
        <taxon>Lysobacteraceae</taxon>
        <taxon>Xanthomonas</taxon>
    </lineage>
</organism>
<dbReference type="InterPro" id="IPR017946">
    <property type="entry name" value="PLC-like_Pdiesterase_TIM-brl"/>
</dbReference>
<accession>A0AAW9ZTN6</accession>
<protein>
    <submittedName>
        <fullName evidence="2">Uncharacterized protein</fullName>
    </submittedName>
</protein>
<evidence type="ECO:0000256" key="1">
    <source>
        <dbReference type="SAM" id="MobiDB-lite"/>
    </source>
</evidence>
<reference evidence="3" key="1">
    <citation type="journal article" date="2020" name="Syst. Appl. Microbiol.">
        <title>Clarifying the taxonomy of the causal agent of bacterial leaf spot of lettuce through a polyphasic approach reveals that Xanthomonas cynarae Trebaol et al. 2000 emend. Timilsina et al. 2019 is a later heterotypic synonym of Xanthomonas hortorum Vauterin et al. 1995.</title>
        <authorList>
            <person name="Moriniere L."/>
            <person name="Burlet A."/>
            <person name="Rosenthal E.R."/>
            <person name="Nesme X."/>
            <person name="Portier P."/>
            <person name="Bull C.T."/>
            <person name="Lavire C."/>
            <person name="Fischer-Le Saux M."/>
            <person name="Bertolla F."/>
        </authorList>
    </citation>
    <scope>NUCLEOTIDE SEQUENCE [LARGE SCALE GENOMIC DNA]</scope>
    <source>
        <strain evidence="3">CFBP2533</strain>
    </source>
</reference>
<feature type="region of interest" description="Disordered" evidence="1">
    <location>
        <begin position="1"/>
        <end position="26"/>
    </location>
</feature>
<comment type="caution">
    <text evidence="2">The sequence shown here is derived from an EMBL/GenBank/DDBJ whole genome shotgun (WGS) entry which is preliminary data.</text>
</comment>
<dbReference type="GO" id="GO:0008081">
    <property type="term" value="F:phosphoric diester hydrolase activity"/>
    <property type="evidence" value="ECO:0007669"/>
    <property type="project" value="InterPro"/>
</dbReference>
<sequence length="439" mass="49178">MQSMSFRCMPKQASSSDRLPKASTRHRGRFMRRVDRPSVTVEIPMSSPATVTIDNRSSYTIVTQVTRNYWVEGDGDSIDGKTIEADSKQTYTVKAKTAHHGELDIDLIDSATSTVIATLNINSIKDPQDGSGLAGTSKTANLQIAAVGHRSSPGDEDLRRIDVTLVDVSIGRLRYNDVSMKASHNSYQRDETLREQITWNPKNHYDCGCGGLELDIAQSDDGLDWSVGHKGSYDKHYRQLSGFLSDLAVWSKENDGHDVITLHLDLKHTATKDFPDQLDAYLKDRLPRIYTPGELMGSQETLALGAERNGWPFIEDLKNTFLVCVTGNKQDKQTYAETVPKSRLCFADKDTDADENPSDPHRVFFNFHIFHSDRDQWMKTFKACVGRPEVIIRAYLANSEDNWNDCLDSGCCVIATNKISDHAWALVGAQRFAKRVPLL</sequence>
<dbReference type="GO" id="GO:0006629">
    <property type="term" value="P:lipid metabolic process"/>
    <property type="evidence" value="ECO:0007669"/>
    <property type="project" value="InterPro"/>
</dbReference>
<dbReference type="Proteomes" id="UP000548771">
    <property type="component" value="Unassembled WGS sequence"/>
</dbReference>